<dbReference type="InterPro" id="IPR036236">
    <property type="entry name" value="Znf_C2H2_sf"/>
</dbReference>
<dbReference type="Proteomes" id="UP000502823">
    <property type="component" value="Unassembled WGS sequence"/>
</dbReference>
<dbReference type="GO" id="GO:0010468">
    <property type="term" value="P:regulation of gene expression"/>
    <property type="evidence" value="ECO:0007669"/>
    <property type="project" value="TreeGrafter"/>
</dbReference>
<dbReference type="GO" id="GO:0008270">
    <property type="term" value="F:zinc ion binding"/>
    <property type="evidence" value="ECO:0007669"/>
    <property type="project" value="UniProtKB-KW"/>
</dbReference>
<comment type="caution">
    <text evidence="9">The sequence shown here is derived from an EMBL/GenBank/DDBJ whole genome shotgun (WGS) entry which is preliminary data.</text>
</comment>
<protein>
    <recommendedName>
        <fullName evidence="8">C2H2-type domain-containing protein</fullName>
    </recommendedName>
</protein>
<evidence type="ECO:0000256" key="7">
    <source>
        <dbReference type="PROSITE-ProRule" id="PRU00042"/>
    </source>
</evidence>
<evidence type="ECO:0000256" key="3">
    <source>
        <dbReference type="ARBA" id="ARBA00022737"/>
    </source>
</evidence>
<proteinExistence type="predicted"/>
<evidence type="ECO:0000256" key="6">
    <source>
        <dbReference type="ARBA" id="ARBA00023242"/>
    </source>
</evidence>
<dbReference type="PROSITE" id="PS50157">
    <property type="entry name" value="ZINC_FINGER_C2H2_2"/>
    <property type="match status" value="2"/>
</dbReference>
<dbReference type="PANTHER" id="PTHR16515">
    <property type="entry name" value="PR DOMAIN ZINC FINGER PROTEIN"/>
    <property type="match status" value="1"/>
</dbReference>
<evidence type="ECO:0000313" key="9">
    <source>
        <dbReference type="EMBL" id="GFG33152.1"/>
    </source>
</evidence>
<keyword evidence="3" id="KW-0677">Repeat</keyword>
<feature type="domain" description="C2H2-type" evidence="8">
    <location>
        <begin position="34"/>
        <end position="59"/>
    </location>
</feature>
<dbReference type="Pfam" id="PF13894">
    <property type="entry name" value="zf-C2H2_4"/>
    <property type="match status" value="1"/>
</dbReference>
<feature type="domain" description="C2H2-type" evidence="8">
    <location>
        <begin position="6"/>
        <end position="33"/>
    </location>
</feature>
<evidence type="ECO:0000256" key="2">
    <source>
        <dbReference type="ARBA" id="ARBA00022723"/>
    </source>
</evidence>
<evidence type="ECO:0000256" key="4">
    <source>
        <dbReference type="ARBA" id="ARBA00022771"/>
    </source>
</evidence>
<name>A0A6L2PPR0_COPFO</name>
<evidence type="ECO:0000259" key="8">
    <source>
        <dbReference type="PROSITE" id="PS50157"/>
    </source>
</evidence>
<dbReference type="EMBL" id="BLKM01000407">
    <property type="protein sequence ID" value="GFG33152.1"/>
    <property type="molecule type" value="Genomic_DNA"/>
</dbReference>
<dbReference type="PROSITE" id="PS00028">
    <property type="entry name" value="ZINC_FINGER_C2H2_1"/>
    <property type="match status" value="2"/>
</dbReference>
<gene>
    <name evidence="9" type="ORF">Cfor_03431</name>
</gene>
<dbReference type="InParanoid" id="A0A6L2PPR0"/>
<dbReference type="OrthoDB" id="3561125at2759"/>
<sequence length="64" mass="7388">MSEKPYNCTFCSKRYSDTQSLKEHVASHVNNKHYKCGECNKQFPNLEALEKHSDDHKGEIVVGF</sequence>
<organism evidence="9 10">
    <name type="scientific">Coptotermes formosanus</name>
    <name type="common">Formosan subterranean termite</name>
    <dbReference type="NCBI Taxonomy" id="36987"/>
    <lineage>
        <taxon>Eukaryota</taxon>
        <taxon>Metazoa</taxon>
        <taxon>Ecdysozoa</taxon>
        <taxon>Arthropoda</taxon>
        <taxon>Hexapoda</taxon>
        <taxon>Insecta</taxon>
        <taxon>Pterygota</taxon>
        <taxon>Neoptera</taxon>
        <taxon>Polyneoptera</taxon>
        <taxon>Dictyoptera</taxon>
        <taxon>Blattodea</taxon>
        <taxon>Blattoidea</taxon>
        <taxon>Termitoidae</taxon>
        <taxon>Rhinotermitidae</taxon>
        <taxon>Coptotermes</taxon>
    </lineage>
</organism>
<keyword evidence="6" id="KW-0539">Nucleus</keyword>
<dbReference type="PANTHER" id="PTHR16515:SF57">
    <property type="entry name" value="ZINC FINGER PROTEIN 154-LIKE"/>
    <property type="match status" value="1"/>
</dbReference>
<evidence type="ECO:0000256" key="1">
    <source>
        <dbReference type="ARBA" id="ARBA00004123"/>
    </source>
</evidence>
<keyword evidence="10" id="KW-1185">Reference proteome</keyword>
<dbReference type="Gene3D" id="3.30.160.60">
    <property type="entry name" value="Classic Zinc Finger"/>
    <property type="match status" value="2"/>
</dbReference>
<dbReference type="FunFam" id="3.30.160.60:FF:000110">
    <property type="entry name" value="Zinc finger protein-like"/>
    <property type="match status" value="1"/>
</dbReference>
<evidence type="ECO:0000313" key="10">
    <source>
        <dbReference type="Proteomes" id="UP000502823"/>
    </source>
</evidence>
<comment type="subcellular location">
    <subcellularLocation>
        <location evidence="1">Nucleus</location>
    </subcellularLocation>
</comment>
<dbReference type="SMART" id="SM00355">
    <property type="entry name" value="ZnF_C2H2"/>
    <property type="match status" value="2"/>
</dbReference>
<dbReference type="InterPro" id="IPR013087">
    <property type="entry name" value="Znf_C2H2_type"/>
</dbReference>
<evidence type="ECO:0000256" key="5">
    <source>
        <dbReference type="ARBA" id="ARBA00022833"/>
    </source>
</evidence>
<accession>A0A6L2PPR0</accession>
<keyword evidence="2" id="KW-0479">Metal-binding</keyword>
<dbReference type="InterPro" id="IPR050331">
    <property type="entry name" value="Zinc_finger"/>
</dbReference>
<dbReference type="Pfam" id="PF13912">
    <property type="entry name" value="zf-C2H2_6"/>
    <property type="match status" value="1"/>
</dbReference>
<keyword evidence="5" id="KW-0862">Zinc</keyword>
<keyword evidence="4 7" id="KW-0863">Zinc-finger</keyword>
<dbReference type="AlphaFoldDB" id="A0A6L2PPR0"/>
<reference evidence="10" key="1">
    <citation type="submission" date="2020-01" db="EMBL/GenBank/DDBJ databases">
        <title>Draft genome sequence of the Termite Coptotermes fromosanus.</title>
        <authorList>
            <person name="Itakura S."/>
            <person name="Yosikawa Y."/>
            <person name="Umezawa K."/>
        </authorList>
    </citation>
    <scope>NUCLEOTIDE SEQUENCE [LARGE SCALE GENOMIC DNA]</scope>
</reference>
<dbReference type="SUPFAM" id="SSF57667">
    <property type="entry name" value="beta-beta-alpha zinc fingers"/>
    <property type="match status" value="1"/>
</dbReference>
<dbReference type="GO" id="GO:0005634">
    <property type="term" value="C:nucleus"/>
    <property type="evidence" value="ECO:0007669"/>
    <property type="project" value="UniProtKB-SubCell"/>
</dbReference>